<evidence type="ECO:0000256" key="3">
    <source>
        <dbReference type="SAM" id="MobiDB-lite"/>
    </source>
</evidence>
<protein>
    <submittedName>
        <fullName evidence="6">NAD(P)-binding domain-containing protein</fullName>
    </submittedName>
</protein>
<name>A0ABV9YPH2_9PSEU</name>
<dbReference type="EMBL" id="JBHSIV010000027">
    <property type="protein sequence ID" value="MFC5064815.1"/>
    <property type="molecule type" value="Genomic_DNA"/>
</dbReference>
<dbReference type="InterPro" id="IPR013328">
    <property type="entry name" value="6PGD_dom2"/>
</dbReference>
<feature type="domain" description="3-hydroxyisobutyrate dehydrogenase-like NAD-binding" evidence="5">
    <location>
        <begin position="219"/>
        <end position="270"/>
    </location>
</feature>
<comment type="caution">
    <text evidence="6">The sequence shown here is derived from an EMBL/GenBank/DDBJ whole genome shotgun (WGS) entry which is preliminary data.</text>
</comment>
<evidence type="ECO:0000256" key="1">
    <source>
        <dbReference type="ARBA" id="ARBA00023002"/>
    </source>
</evidence>
<sequence length="348" mass="36398">MAQEREHPQGLVHRLQGLGHVTTSRRQVVSLTVPHSGNRPGRSAGRKGLDIERSGCDVRRVIVLVGLGPIGGGVGAALAEQGEAVLGVDPDAERRAAWAALTGEPVAARPEDISSWAVVDVVVVAVRTADQLWSVLDALPAGERSVLVLTTLGIADARALENSPHAVVEAPVSGGAEGARRGELTMFLHTPEPLAPAAQRVVDGVTSRVLSFDGFGRPAVAKLANNTLAAYIALAVAEMGDVAARAGLDRSTFLDVVSVSSGQSWISDHFDEVAPDLLFKDVALLRRDVGDLPVIDTLDLPAREAEIELARRGARAWSRDDSPVSGRAGPAVPRRQPGGAGRVPAHEG</sequence>
<gene>
    <name evidence="6" type="ORF">ACFPBZ_21510</name>
</gene>
<dbReference type="PANTHER" id="PTHR22981">
    <property type="entry name" value="3-HYDROXYISOBUTYRATE DEHYDROGENASE-RELATED"/>
    <property type="match status" value="1"/>
</dbReference>
<dbReference type="InterPro" id="IPR029154">
    <property type="entry name" value="HIBADH-like_NADP-bd"/>
</dbReference>
<dbReference type="SUPFAM" id="SSF51735">
    <property type="entry name" value="NAD(P)-binding Rossmann-fold domains"/>
    <property type="match status" value="1"/>
</dbReference>
<evidence type="ECO:0000313" key="7">
    <source>
        <dbReference type="Proteomes" id="UP001595947"/>
    </source>
</evidence>
<dbReference type="InterPro" id="IPR006115">
    <property type="entry name" value="6PGDH_NADP-bd"/>
</dbReference>
<evidence type="ECO:0000259" key="4">
    <source>
        <dbReference type="Pfam" id="PF03446"/>
    </source>
</evidence>
<keyword evidence="7" id="KW-1185">Reference proteome</keyword>
<dbReference type="Gene3D" id="3.40.50.720">
    <property type="entry name" value="NAD(P)-binding Rossmann-like Domain"/>
    <property type="match status" value="1"/>
</dbReference>
<accession>A0ABV9YPH2</accession>
<dbReference type="Proteomes" id="UP001595947">
    <property type="component" value="Unassembled WGS sequence"/>
</dbReference>
<reference evidence="7" key="1">
    <citation type="journal article" date="2019" name="Int. J. Syst. Evol. Microbiol.">
        <title>The Global Catalogue of Microorganisms (GCM) 10K type strain sequencing project: providing services to taxonomists for standard genome sequencing and annotation.</title>
        <authorList>
            <consortium name="The Broad Institute Genomics Platform"/>
            <consortium name="The Broad Institute Genome Sequencing Center for Infectious Disease"/>
            <person name="Wu L."/>
            <person name="Ma J."/>
        </authorList>
    </citation>
    <scope>NUCLEOTIDE SEQUENCE [LARGE SCALE GENOMIC DNA]</scope>
    <source>
        <strain evidence="7">CGMCC 4.7093</strain>
    </source>
</reference>
<dbReference type="RefSeq" id="WP_378038159.1">
    <property type="nucleotide sequence ID" value="NZ_JBHSIV010000027.1"/>
</dbReference>
<dbReference type="Gene3D" id="1.10.1040.10">
    <property type="entry name" value="N-(1-d-carboxylethyl)-l-norvaline Dehydrogenase, domain 2"/>
    <property type="match status" value="1"/>
</dbReference>
<feature type="domain" description="6-phosphogluconate dehydrogenase NADP-binding" evidence="4">
    <location>
        <begin position="62"/>
        <end position="206"/>
    </location>
</feature>
<dbReference type="InterPro" id="IPR008927">
    <property type="entry name" value="6-PGluconate_DH-like_C_sf"/>
</dbReference>
<dbReference type="Pfam" id="PF14833">
    <property type="entry name" value="NAD_binding_11"/>
    <property type="match status" value="1"/>
</dbReference>
<evidence type="ECO:0000313" key="6">
    <source>
        <dbReference type="EMBL" id="MFC5064815.1"/>
    </source>
</evidence>
<keyword evidence="1" id="KW-0560">Oxidoreductase</keyword>
<keyword evidence="2" id="KW-0520">NAD</keyword>
<organism evidence="6 7">
    <name type="scientific">Actinomycetospora atypica</name>
    <dbReference type="NCBI Taxonomy" id="1290095"/>
    <lineage>
        <taxon>Bacteria</taxon>
        <taxon>Bacillati</taxon>
        <taxon>Actinomycetota</taxon>
        <taxon>Actinomycetes</taxon>
        <taxon>Pseudonocardiales</taxon>
        <taxon>Pseudonocardiaceae</taxon>
        <taxon>Actinomycetospora</taxon>
    </lineage>
</organism>
<dbReference type="InterPro" id="IPR036291">
    <property type="entry name" value="NAD(P)-bd_dom_sf"/>
</dbReference>
<dbReference type="PANTHER" id="PTHR22981:SF7">
    <property type="entry name" value="3-HYDROXYISOBUTYRATE DEHYDROGENASE, MITOCHONDRIAL"/>
    <property type="match status" value="1"/>
</dbReference>
<dbReference type="SUPFAM" id="SSF48179">
    <property type="entry name" value="6-phosphogluconate dehydrogenase C-terminal domain-like"/>
    <property type="match status" value="1"/>
</dbReference>
<feature type="region of interest" description="Disordered" evidence="3">
    <location>
        <begin position="315"/>
        <end position="348"/>
    </location>
</feature>
<evidence type="ECO:0000256" key="2">
    <source>
        <dbReference type="ARBA" id="ARBA00023027"/>
    </source>
</evidence>
<dbReference type="Pfam" id="PF03446">
    <property type="entry name" value="NAD_binding_2"/>
    <property type="match status" value="1"/>
</dbReference>
<proteinExistence type="predicted"/>
<evidence type="ECO:0000259" key="5">
    <source>
        <dbReference type="Pfam" id="PF14833"/>
    </source>
</evidence>